<comment type="similarity">
    <text evidence="1">Belongs to the Fmt family.</text>
</comment>
<sequence length="333" mass="38042">MKLVFFGTPEYALPVLESLNKTFRTKMGGLPIAAVVTQNPKTVGRKQTLEYSPVDQWAHKKKVPIYYDPENIIRDNISADLGVIASYGKIISKQVITHFPYGILNIHFSLLPEFRGAAPVEAAIVTGKKEIGVTIFKIDDKLDHGLIISQFKEEIRDDDNSQMLKIRLFQRSAEVLTTLIPAYLRGIITPRKQDEKKASFTYQIKKDDAFIPPEYLDFVLGSDPCTRLKSKNKGLTLEWKIPFIKDYSLVPSANSLEHFIRAMYPWPIAWTQIQLNPKLKTKNLKRLKILKAHIEQDLSLKSSVLCLDSVQLEGKFPVSWKQFFEGYPEAKFI</sequence>
<feature type="domain" description="Formyl transferase C-terminal" evidence="6">
    <location>
        <begin position="252"/>
        <end position="300"/>
    </location>
</feature>
<dbReference type="InterPro" id="IPR005793">
    <property type="entry name" value="Formyl_trans_C"/>
</dbReference>
<dbReference type="EC" id="2.1.2.9" evidence="2"/>
<accession>A0A1F7X9E5</accession>
<dbReference type="SUPFAM" id="SSF53328">
    <property type="entry name" value="Formyltransferase"/>
    <property type="match status" value="1"/>
</dbReference>
<dbReference type="AlphaFoldDB" id="A0A1F7X9E5"/>
<evidence type="ECO:0000313" key="8">
    <source>
        <dbReference type="Proteomes" id="UP000177053"/>
    </source>
</evidence>
<proteinExistence type="inferred from homology"/>
<organism evidence="7 8">
    <name type="scientific">Candidatus Woesebacteria bacterium RBG_16_34_12</name>
    <dbReference type="NCBI Taxonomy" id="1802480"/>
    <lineage>
        <taxon>Bacteria</taxon>
        <taxon>Candidatus Woeseibacteriota</taxon>
    </lineage>
</organism>
<dbReference type="InterPro" id="IPR044135">
    <property type="entry name" value="Met-tRNA-FMT_C"/>
</dbReference>
<dbReference type="InterPro" id="IPR041711">
    <property type="entry name" value="Met-tRNA-FMT_N"/>
</dbReference>
<evidence type="ECO:0000256" key="4">
    <source>
        <dbReference type="ARBA" id="ARBA00022917"/>
    </source>
</evidence>
<keyword evidence="4" id="KW-0648">Protein biosynthesis</keyword>
<evidence type="ECO:0000256" key="1">
    <source>
        <dbReference type="ARBA" id="ARBA00010699"/>
    </source>
</evidence>
<comment type="caution">
    <text evidence="7">The sequence shown here is derived from an EMBL/GenBank/DDBJ whole genome shotgun (WGS) entry which is preliminary data.</text>
</comment>
<dbReference type="InterPro" id="IPR002376">
    <property type="entry name" value="Formyl_transf_N"/>
</dbReference>
<evidence type="ECO:0000256" key="3">
    <source>
        <dbReference type="ARBA" id="ARBA00022679"/>
    </source>
</evidence>
<dbReference type="EMBL" id="MGFS01000027">
    <property type="protein sequence ID" value="OGM10998.1"/>
    <property type="molecule type" value="Genomic_DNA"/>
</dbReference>
<reference evidence="7 8" key="1">
    <citation type="journal article" date="2016" name="Nat. Commun.">
        <title>Thousands of microbial genomes shed light on interconnected biogeochemical processes in an aquifer system.</title>
        <authorList>
            <person name="Anantharaman K."/>
            <person name="Brown C.T."/>
            <person name="Hug L.A."/>
            <person name="Sharon I."/>
            <person name="Castelle C.J."/>
            <person name="Probst A.J."/>
            <person name="Thomas B.C."/>
            <person name="Singh A."/>
            <person name="Wilkins M.J."/>
            <person name="Karaoz U."/>
            <person name="Brodie E.L."/>
            <person name="Williams K.H."/>
            <person name="Hubbard S.S."/>
            <person name="Banfield J.F."/>
        </authorList>
    </citation>
    <scope>NUCLEOTIDE SEQUENCE [LARGE SCALE GENOMIC DNA]</scope>
</reference>
<keyword evidence="3" id="KW-0808">Transferase</keyword>
<name>A0A1F7X9E5_9BACT</name>
<dbReference type="GO" id="GO:0004479">
    <property type="term" value="F:methionyl-tRNA formyltransferase activity"/>
    <property type="evidence" value="ECO:0007669"/>
    <property type="project" value="UniProtKB-EC"/>
</dbReference>
<feature type="domain" description="Formyl transferase N-terminal" evidence="5">
    <location>
        <begin position="1"/>
        <end position="177"/>
    </location>
</feature>
<dbReference type="GO" id="GO:0005829">
    <property type="term" value="C:cytosol"/>
    <property type="evidence" value="ECO:0007669"/>
    <property type="project" value="TreeGrafter"/>
</dbReference>
<dbReference type="Pfam" id="PF00551">
    <property type="entry name" value="Formyl_trans_N"/>
    <property type="match status" value="1"/>
</dbReference>
<evidence type="ECO:0000256" key="2">
    <source>
        <dbReference type="ARBA" id="ARBA00012261"/>
    </source>
</evidence>
<dbReference type="InterPro" id="IPR011034">
    <property type="entry name" value="Formyl_transferase-like_C_sf"/>
</dbReference>
<dbReference type="PANTHER" id="PTHR11138:SF5">
    <property type="entry name" value="METHIONYL-TRNA FORMYLTRANSFERASE, MITOCHONDRIAL"/>
    <property type="match status" value="1"/>
</dbReference>
<dbReference type="PANTHER" id="PTHR11138">
    <property type="entry name" value="METHIONYL-TRNA FORMYLTRANSFERASE"/>
    <property type="match status" value="1"/>
</dbReference>
<evidence type="ECO:0000259" key="5">
    <source>
        <dbReference type="Pfam" id="PF00551"/>
    </source>
</evidence>
<dbReference type="Proteomes" id="UP000177053">
    <property type="component" value="Unassembled WGS sequence"/>
</dbReference>
<dbReference type="CDD" id="cd08704">
    <property type="entry name" value="Met_tRNA_FMT_C"/>
    <property type="match status" value="1"/>
</dbReference>
<dbReference type="CDD" id="cd08646">
    <property type="entry name" value="FMT_core_Met-tRNA-FMT_N"/>
    <property type="match status" value="1"/>
</dbReference>
<evidence type="ECO:0000259" key="6">
    <source>
        <dbReference type="Pfam" id="PF02911"/>
    </source>
</evidence>
<dbReference type="Pfam" id="PF02911">
    <property type="entry name" value="Formyl_trans_C"/>
    <property type="match status" value="1"/>
</dbReference>
<dbReference type="InterPro" id="IPR036477">
    <property type="entry name" value="Formyl_transf_N_sf"/>
</dbReference>
<gene>
    <name evidence="7" type="ORF">A2Z22_03995</name>
</gene>
<protein>
    <recommendedName>
        <fullName evidence="2">methionyl-tRNA formyltransferase</fullName>
        <ecNumber evidence="2">2.1.2.9</ecNumber>
    </recommendedName>
</protein>
<dbReference type="Gene3D" id="3.40.50.12230">
    <property type="match status" value="1"/>
</dbReference>
<dbReference type="SUPFAM" id="SSF50486">
    <property type="entry name" value="FMT C-terminal domain-like"/>
    <property type="match status" value="1"/>
</dbReference>
<evidence type="ECO:0000313" key="7">
    <source>
        <dbReference type="EMBL" id="OGM10998.1"/>
    </source>
</evidence>